<dbReference type="GO" id="GO:0008017">
    <property type="term" value="F:microtubule binding"/>
    <property type="evidence" value="ECO:0007669"/>
    <property type="project" value="InterPro"/>
</dbReference>
<dbReference type="Proteomes" id="UP000504638">
    <property type="component" value="Unplaced"/>
</dbReference>
<evidence type="ECO:0000256" key="8">
    <source>
        <dbReference type="SAM" id="MobiDB-lite"/>
    </source>
</evidence>
<feature type="coiled-coil region" evidence="7">
    <location>
        <begin position="120"/>
        <end position="196"/>
    </location>
</feature>
<dbReference type="GeneID" id="54422968"/>
<dbReference type="GO" id="GO:0000132">
    <property type="term" value="P:establishment of mitotic spindle orientation"/>
    <property type="evidence" value="ECO:0007669"/>
    <property type="project" value="TreeGrafter"/>
</dbReference>
<dbReference type="OrthoDB" id="5877028at2759"/>
<evidence type="ECO:0000256" key="6">
    <source>
        <dbReference type="ARBA" id="ARBA00023212"/>
    </source>
</evidence>
<feature type="compositionally biased region" description="Low complexity" evidence="8">
    <location>
        <begin position="304"/>
        <end position="315"/>
    </location>
</feature>
<feature type="compositionally biased region" description="Polar residues" evidence="8">
    <location>
        <begin position="471"/>
        <end position="482"/>
    </location>
</feature>
<reference evidence="10 12" key="1">
    <citation type="submission" date="2020-01" db="EMBL/GenBank/DDBJ databases">
        <authorList>
            <consortium name="DOE Joint Genome Institute"/>
            <person name="Haridas S."/>
            <person name="Albert R."/>
            <person name="Binder M."/>
            <person name="Bloem J."/>
            <person name="Labutti K."/>
            <person name="Salamov A."/>
            <person name="Andreopoulos B."/>
            <person name="Baker S.E."/>
            <person name="Barry K."/>
            <person name="Bills G."/>
            <person name="Bluhm B.H."/>
            <person name="Cannon C."/>
            <person name="Castanera R."/>
            <person name="Culley D.E."/>
            <person name="Daum C."/>
            <person name="Ezra D."/>
            <person name="Gonzalez J.B."/>
            <person name="Henrissat B."/>
            <person name="Kuo A."/>
            <person name="Liang C."/>
            <person name="Lipzen A."/>
            <person name="Lutzoni F."/>
            <person name="Magnuson J."/>
            <person name="Mondo S."/>
            <person name="Nolan M."/>
            <person name="Ohm R."/>
            <person name="Pangilinan J."/>
            <person name="Park H.-J."/>
            <person name="Ramirez L."/>
            <person name="Alfaro M."/>
            <person name="Sun H."/>
            <person name="Tritt A."/>
            <person name="Yoshinaga Y."/>
            <person name="Zwiers L.-H."/>
            <person name="Turgeon B.G."/>
            <person name="Goodwin S.B."/>
            <person name="Spatafora J.W."/>
            <person name="Crous P.W."/>
            <person name="Grigoriev I.V."/>
        </authorList>
    </citation>
    <scope>NUCLEOTIDE SEQUENCE</scope>
    <source>
        <strain evidence="10 12">CBS 781.70</strain>
    </source>
</reference>
<feature type="compositionally biased region" description="Basic residues" evidence="8">
    <location>
        <begin position="546"/>
        <end position="560"/>
    </location>
</feature>
<dbReference type="GO" id="GO:0005874">
    <property type="term" value="C:microtubule"/>
    <property type="evidence" value="ECO:0007669"/>
    <property type="project" value="UniProtKB-KW"/>
</dbReference>
<accession>A0A6G1GDI8</accession>
<feature type="region of interest" description="Disordered" evidence="8">
    <location>
        <begin position="213"/>
        <end position="351"/>
    </location>
</feature>
<feature type="region of interest" description="Disordered" evidence="8">
    <location>
        <begin position="513"/>
        <end position="649"/>
    </location>
</feature>
<evidence type="ECO:0000259" key="9">
    <source>
        <dbReference type="Pfam" id="PF04880"/>
    </source>
</evidence>
<organism evidence="10">
    <name type="scientific">Eremomyces bilateralis CBS 781.70</name>
    <dbReference type="NCBI Taxonomy" id="1392243"/>
    <lineage>
        <taxon>Eukaryota</taxon>
        <taxon>Fungi</taxon>
        <taxon>Dikarya</taxon>
        <taxon>Ascomycota</taxon>
        <taxon>Pezizomycotina</taxon>
        <taxon>Dothideomycetes</taxon>
        <taxon>Dothideomycetes incertae sedis</taxon>
        <taxon>Eremomycetales</taxon>
        <taxon>Eremomycetaceae</taxon>
        <taxon>Eremomyces</taxon>
    </lineage>
</organism>
<keyword evidence="6" id="KW-0206">Cytoskeleton</keyword>
<feature type="compositionally biased region" description="Low complexity" evidence="8">
    <location>
        <begin position="535"/>
        <end position="544"/>
    </location>
</feature>
<evidence type="ECO:0000313" key="10">
    <source>
        <dbReference type="EMBL" id="KAF1816103.1"/>
    </source>
</evidence>
<dbReference type="RefSeq" id="XP_033537734.1">
    <property type="nucleotide sequence ID" value="XM_033682398.1"/>
</dbReference>
<feature type="region of interest" description="Disordered" evidence="8">
    <location>
        <begin position="366"/>
        <end position="458"/>
    </location>
</feature>
<dbReference type="GO" id="GO:0005871">
    <property type="term" value="C:kinesin complex"/>
    <property type="evidence" value="ECO:0007669"/>
    <property type="project" value="TreeGrafter"/>
</dbReference>
<comment type="similarity">
    <text evidence="2">Belongs to the nudE family.</text>
</comment>
<dbReference type="GO" id="GO:0047496">
    <property type="term" value="P:vesicle transport along microtubule"/>
    <property type="evidence" value="ECO:0007669"/>
    <property type="project" value="TreeGrafter"/>
</dbReference>
<dbReference type="PANTHER" id="PTHR10921:SF1">
    <property type="entry name" value="NUCLEAR DISTRIBUTION PROTEIN NUDE HOMOLOG"/>
    <property type="match status" value="1"/>
</dbReference>
<dbReference type="AlphaFoldDB" id="A0A6G1GDI8"/>
<evidence type="ECO:0000313" key="12">
    <source>
        <dbReference type="RefSeq" id="XP_033537734.1"/>
    </source>
</evidence>
<name>A0A6G1GDI8_9PEZI</name>
<feature type="domain" description="NUDE" evidence="9">
    <location>
        <begin position="133"/>
        <end position="308"/>
    </location>
</feature>
<evidence type="ECO:0000313" key="11">
    <source>
        <dbReference type="Proteomes" id="UP000504638"/>
    </source>
</evidence>
<reference evidence="12" key="3">
    <citation type="submission" date="2025-04" db="UniProtKB">
        <authorList>
            <consortium name="RefSeq"/>
        </authorList>
    </citation>
    <scope>IDENTIFICATION</scope>
    <source>
        <strain evidence="12">CBS 781.70</strain>
    </source>
</reference>
<evidence type="ECO:0000256" key="2">
    <source>
        <dbReference type="ARBA" id="ARBA00007429"/>
    </source>
</evidence>
<feature type="compositionally biased region" description="Low complexity" evidence="8">
    <location>
        <begin position="223"/>
        <end position="260"/>
    </location>
</feature>
<dbReference type="GO" id="GO:0007059">
    <property type="term" value="P:chromosome segregation"/>
    <property type="evidence" value="ECO:0007669"/>
    <property type="project" value="TreeGrafter"/>
</dbReference>
<evidence type="ECO:0000256" key="1">
    <source>
        <dbReference type="ARBA" id="ARBA00004245"/>
    </source>
</evidence>
<dbReference type="PANTHER" id="PTHR10921">
    <property type="entry name" value="NUCLEAR DISTRIBUTION PROTEIN NUDE HOMOLOG 1"/>
    <property type="match status" value="1"/>
</dbReference>
<dbReference type="InterPro" id="IPR006964">
    <property type="entry name" value="NUDE_dom"/>
</dbReference>
<protein>
    <recommendedName>
        <fullName evidence="9">NUDE domain-containing protein</fullName>
    </recommendedName>
</protein>
<keyword evidence="11" id="KW-1185">Reference proteome</keyword>
<dbReference type="GO" id="GO:0000776">
    <property type="term" value="C:kinetochore"/>
    <property type="evidence" value="ECO:0007669"/>
    <property type="project" value="TreeGrafter"/>
</dbReference>
<reference evidence="12" key="2">
    <citation type="submission" date="2020-04" db="EMBL/GenBank/DDBJ databases">
        <authorList>
            <consortium name="NCBI Genome Project"/>
        </authorList>
    </citation>
    <scope>NUCLEOTIDE SEQUENCE</scope>
    <source>
        <strain evidence="12">CBS 781.70</strain>
    </source>
</reference>
<proteinExistence type="inferred from homology"/>
<sequence>MGDDLPSSPAPAGFATTTEELAYYKSQYEQLELELQDFQASSRELETELEKDVEASEKRERQLQEKVENLGFEAEEWKTKYKQAKNEAGNAQSTLQKEITSLRDSNRTMQFKLRDIEVANDDYERQARNTTSSLEDLESKYNVSIEHGVMLEEEIKIGEQEREGLRIENQRIRDELSDLKIEAEIIQEKLRLAEANIAQGHLRQPSRTLAVETLRSQSPISESTSATTVSSPTVSTPPATKSEPSTLSATPPSPPLSESAGLAHAPAPVTPAISKPRTRATTGASVSRKPGLPTTRTPSHIRGPSIASTTSATPSFRRSVTQKPAPTPRSRPSIPALTTHPAPSTTLPRSGSLHHIRALRGKMEKLEARVHSARSKLPAPTATPPRASPRAGIARPDSLHHPASTPSVPATVTVRSSKKRISSTASSRNSDIGVSGRRSLGGARTPVGGERGERTSLLGGFADAGGTYISGSRPSSRASVASNAGGFVRPSSRASMSNIRAGARTPVGFSGGSAQGAAGIMRPRSSVSGTFAPPSLSSSLSGHAGQHGHGHGHGHGHSHSVSHSLSRSVNGAGVGDIEDDEEDEDASFVTPVARRTTLDRAVAAGSGIPTPAGLKRQSKGGEGRRQSGVEGEMGPPERRGRLSGVGETY</sequence>
<feature type="compositionally biased region" description="Acidic residues" evidence="8">
    <location>
        <begin position="576"/>
        <end position="586"/>
    </location>
</feature>
<evidence type="ECO:0000256" key="3">
    <source>
        <dbReference type="ARBA" id="ARBA00022490"/>
    </source>
</evidence>
<feature type="coiled-coil region" evidence="7">
    <location>
        <begin position="21"/>
        <end position="94"/>
    </location>
</feature>
<evidence type="ECO:0000256" key="4">
    <source>
        <dbReference type="ARBA" id="ARBA00022701"/>
    </source>
</evidence>
<dbReference type="Gene3D" id="6.10.250.1080">
    <property type="match status" value="1"/>
</dbReference>
<dbReference type="Pfam" id="PF04880">
    <property type="entry name" value="NUDE_C"/>
    <property type="match status" value="1"/>
</dbReference>
<keyword evidence="5 7" id="KW-0175">Coiled coil</keyword>
<dbReference type="GO" id="GO:0051642">
    <property type="term" value="P:centrosome localization"/>
    <property type="evidence" value="ECO:0007669"/>
    <property type="project" value="TreeGrafter"/>
</dbReference>
<keyword evidence="3" id="KW-0963">Cytoplasm</keyword>
<gene>
    <name evidence="10 12" type="ORF">P152DRAFT_504873</name>
</gene>
<comment type="subcellular location">
    <subcellularLocation>
        <location evidence="1">Cytoplasm</location>
        <location evidence="1">Cytoskeleton</location>
    </subcellularLocation>
</comment>
<dbReference type="InterPro" id="IPR033494">
    <property type="entry name" value="NUDE"/>
</dbReference>
<dbReference type="EMBL" id="ML975150">
    <property type="protein sequence ID" value="KAF1816103.1"/>
    <property type="molecule type" value="Genomic_DNA"/>
</dbReference>
<evidence type="ECO:0000256" key="5">
    <source>
        <dbReference type="ARBA" id="ARBA00023054"/>
    </source>
</evidence>
<dbReference type="GO" id="GO:0007020">
    <property type="term" value="P:microtubule nucleation"/>
    <property type="evidence" value="ECO:0007669"/>
    <property type="project" value="TreeGrafter"/>
</dbReference>
<evidence type="ECO:0000256" key="7">
    <source>
        <dbReference type="SAM" id="Coils"/>
    </source>
</evidence>
<feature type="region of interest" description="Disordered" evidence="8">
    <location>
        <begin position="471"/>
        <end position="492"/>
    </location>
</feature>
<keyword evidence="4" id="KW-0493">Microtubule</keyword>
<feature type="compositionally biased region" description="Polar residues" evidence="8">
    <location>
        <begin position="404"/>
        <end position="414"/>
    </location>
</feature>